<evidence type="ECO:0000313" key="2">
    <source>
        <dbReference type="Proteomes" id="UP001642540"/>
    </source>
</evidence>
<name>A0ABP1QVC2_9HEXA</name>
<dbReference type="Proteomes" id="UP001642540">
    <property type="component" value="Unassembled WGS sequence"/>
</dbReference>
<gene>
    <name evidence="1" type="ORF">ODALV1_LOCUS15692</name>
</gene>
<comment type="caution">
    <text evidence="1">The sequence shown here is derived from an EMBL/GenBank/DDBJ whole genome shotgun (WGS) entry which is preliminary data.</text>
</comment>
<proteinExistence type="predicted"/>
<evidence type="ECO:0000313" key="1">
    <source>
        <dbReference type="EMBL" id="CAL8112539.1"/>
    </source>
</evidence>
<reference evidence="1 2" key="1">
    <citation type="submission" date="2024-08" db="EMBL/GenBank/DDBJ databases">
        <authorList>
            <person name="Cucini C."/>
            <person name="Frati F."/>
        </authorList>
    </citation>
    <scope>NUCLEOTIDE SEQUENCE [LARGE SCALE GENOMIC DNA]</scope>
</reference>
<organism evidence="1 2">
    <name type="scientific">Orchesella dallaii</name>
    <dbReference type="NCBI Taxonomy" id="48710"/>
    <lineage>
        <taxon>Eukaryota</taxon>
        <taxon>Metazoa</taxon>
        <taxon>Ecdysozoa</taxon>
        <taxon>Arthropoda</taxon>
        <taxon>Hexapoda</taxon>
        <taxon>Collembola</taxon>
        <taxon>Entomobryomorpha</taxon>
        <taxon>Entomobryoidea</taxon>
        <taxon>Orchesellidae</taxon>
        <taxon>Orchesellinae</taxon>
        <taxon>Orchesella</taxon>
    </lineage>
</organism>
<dbReference type="EMBL" id="CAXLJM020000048">
    <property type="protein sequence ID" value="CAL8112539.1"/>
    <property type="molecule type" value="Genomic_DNA"/>
</dbReference>
<sequence length="103" mass="11733">MAEMKIKFSDTISQYSNFSKRANVFGLLSLCLLKSNPNSLAAYIKNHQQCIFTESSFAVELKTLTYLAPSSTPQQPFHHLTKSEIRQLLILPLSLTKQEDYHP</sequence>
<protein>
    <submittedName>
        <fullName evidence="1">Uncharacterized protein</fullName>
    </submittedName>
</protein>
<keyword evidence="2" id="KW-1185">Reference proteome</keyword>
<accession>A0ABP1QVC2</accession>